<accession>A0ACA9K3K2</accession>
<dbReference type="EMBL" id="CAJVPU010000338">
    <property type="protein sequence ID" value="CAG8447554.1"/>
    <property type="molecule type" value="Genomic_DNA"/>
</dbReference>
<proteinExistence type="predicted"/>
<keyword evidence="2" id="KW-1185">Reference proteome</keyword>
<sequence>MIDPHSSLNSTAGIGVFFANDNSCNLSEHLPSPQQTNNHAKLYVVIRALEVTASHLDLLINTDSIYVIQSYNMYSFKDNCDLVNQINKIIQM</sequence>
<protein>
    <submittedName>
        <fullName evidence="1">11565_t:CDS:1</fullName>
    </submittedName>
</protein>
<reference evidence="1" key="1">
    <citation type="submission" date="2021-06" db="EMBL/GenBank/DDBJ databases">
        <authorList>
            <person name="Kallberg Y."/>
            <person name="Tangrot J."/>
            <person name="Rosling A."/>
        </authorList>
    </citation>
    <scope>NUCLEOTIDE SEQUENCE</scope>
    <source>
        <strain evidence="1">IL203A</strain>
    </source>
</reference>
<evidence type="ECO:0000313" key="2">
    <source>
        <dbReference type="Proteomes" id="UP000789702"/>
    </source>
</evidence>
<comment type="caution">
    <text evidence="1">The sequence shown here is derived from an EMBL/GenBank/DDBJ whole genome shotgun (WGS) entry which is preliminary data.</text>
</comment>
<dbReference type="Proteomes" id="UP000789702">
    <property type="component" value="Unassembled WGS sequence"/>
</dbReference>
<organism evidence="1 2">
    <name type="scientific">Dentiscutata heterogama</name>
    <dbReference type="NCBI Taxonomy" id="1316150"/>
    <lineage>
        <taxon>Eukaryota</taxon>
        <taxon>Fungi</taxon>
        <taxon>Fungi incertae sedis</taxon>
        <taxon>Mucoromycota</taxon>
        <taxon>Glomeromycotina</taxon>
        <taxon>Glomeromycetes</taxon>
        <taxon>Diversisporales</taxon>
        <taxon>Gigasporaceae</taxon>
        <taxon>Dentiscutata</taxon>
    </lineage>
</organism>
<name>A0ACA9K3K2_9GLOM</name>
<evidence type="ECO:0000313" key="1">
    <source>
        <dbReference type="EMBL" id="CAG8447554.1"/>
    </source>
</evidence>
<gene>
    <name evidence="1" type="ORF">DHETER_LOCUS658</name>
</gene>